<evidence type="ECO:0000313" key="5">
    <source>
        <dbReference type="Proteomes" id="UP000663829"/>
    </source>
</evidence>
<accession>A0A814UZJ1</accession>
<keyword evidence="2" id="KW-1133">Transmembrane helix</keyword>
<keyword evidence="2" id="KW-0812">Transmembrane</keyword>
<dbReference type="Pfam" id="PF04488">
    <property type="entry name" value="Gly_transf_sug"/>
    <property type="match status" value="1"/>
</dbReference>
<reference evidence="3" key="1">
    <citation type="submission" date="2021-02" db="EMBL/GenBank/DDBJ databases">
        <authorList>
            <person name="Nowell W R."/>
        </authorList>
    </citation>
    <scope>NUCLEOTIDE SEQUENCE</scope>
</reference>
<dbReference type="GO" id="GO:0051999">
    <property type="term" value="P:mannosyl-inositol phosphorylceramide biosynthetic process"/>
    <property type="evidence" value="ECO:0007669"/>
    <property type="project" value="TreeGrafter"/>
</dbReference>
<dbReference type="Proteomes" id="UP000681722">
    <property type="component" value="Unassembled WGS sequence"/>
</dbReference>
<organism evidence="3 5">
    <name type="scientific">Didymodactylos carnosus</name>
    <dbReference type="NCBI Taxonomy" id="1234261"/>
    <lineage>
        <taxon>Eukaryota</taxon>
        <taxon>Metazoa</taxon>
        <taxon>Spiralia</taxon>
        <taxon>Gnathifera</taxon>
        <taxon>Rotifera</taxon>
        <taxon>Eurotatoria</taxon>
        <taxon>Bdelloidea</taxon>
        <taxon>Philodinida</taxon>
        <taxon>Philodinidae</taxon>
        <taxon>Didymodactylos</taxon>
    </lineage>
</organism>
<dbReference type="PANTHER" id="PTHR32385:SF23">
    <property type="entry name" value="NUCLEOTIDE-DIPHOSPHO-SUGAR TRANSFERASE"/>
    <property type="match status" value="1"/>
</dbReference>
<feature type="transmembrane region" description="Helical" evidence="2">
    <location>
        <begin position="23"/>
        <end position="42"/>
    </location>
</feature>
<evidence type="ECO:0000313" key="4">
    <source>
        <dbReference type="EMBL" id="CAF3945604.1"/>
    </source>
</evidence>
<dbReference type="OrthoDB" id="9997758at2759"/>
<keyword evidence="2" id="KW-0472">Membrane</keyword>
<gene>
    <name evidence="3" type="ORF">GPM918_LOCUS22716</name>
    <name evidence="4" type="ORF">SRO942_LOCUS22715</name>
</gene>
<dbReference type="Proteomes" id="UP000663829">
    <property type="component" value="Unassembled WGS sequence"/>
</dbReference>
<name>A0A814UZJ1_9BILA</name>
<evidence type="ECO:0000313" key="3">
    <source>
        <dbReference type="EMBL" id="CAF1181288.1"/>
    </source>
</evidence>
<dbReference type="InterPro" id="IPR051706">
    <property type="entry name" value="Glycosyltransferase_domain"/>
</dbReference>
<proteinExistence type="predicted"/>
<dbReference type="InterPro" id="IPR029044">
    <property type="entry name" value="Nucleotide-diphossugar_trans"/>
</dbReference>
<evidence type="ECO:0008006" key="6">
    <source>
        <dbReference type="Google" id="ProtNLM"/>
    </source>
</evidence>
<dbReference type="AlphaFoldDB" id="A0A814UZJ1"/>
<dbReference type="Gene3D" id="3.90.550.20">
    <property type="match status" value="1"/>
</dbReference>
<keyword evidence="1" id="KW-0808">Transferase</keyword>
<sequence>MACKKHMFCNSVLQKMIIDRQRFRSILTVFSFILFLFFISTLTKNSLLNDNSDTITVRNESKRKHSHILPHLPSSCHSLFLTYDDLILDKYHLRNSIGIPFIIHQTWKSYELRSKQKNWTSTWCKNHQNQKWTYVLWTDDDNRRLVRDYFPFFLTMYDSLTPFVCKVDVVRIMYMYLFGGVYIDLDYESLKPIDELLYKRKLIFGMMTYDYGTKESFPNSWFASEAKQKFWLFVLAKIWDRWELKPNYNVNFNTGPNLLFDSIEMYIKSQLLTSKSFDELIPKQNNKIVELCNMTFLPPHYVNAYDWKAMRDLQPICSPESQTFNPDECKLKLKPLYAITYWSHTHGRGNDEKKNYLQ</sequence>
<dbReference type="EMBL" id="CAJOBC010007867">
    <property type="protein sequence ID" value="CAF3945604.1"/>
    <property type="molecule type" value="Genomic_DNA"/>
</dbReference>
<dbReference type="EMBL" id="CAJNOQ010007866">
    <property type="protein sequence ID" value="CAF1181288.1"/>
    <property type="molecule type" value="Genomic_DNA"/>
</dbReference>
<dbReference type="GO" id="GO:0000030">
    <property type="term" value="F:mannosyltransferase activity"/>
    <property type="evidence" value="ECO:0007669"/>
    <property type="project" value="TreeGrafter"/>
</dbReference>
<evidence type="ECO:0000256" key="1">
    <source>
        <dbReference type="ARBA" id="ARBA00022679"/>
    </source>
</evidence>
<protein>
    <recommendedName>
        <fullName evidence="6">Glycosyltransferase</fullName>
    </recommendedName>
</protein>
<comment type="caution">
    <text evidence="3">The sequence shown here is derived from an EMBL/GenBank/DDBJ whole genome shotgun (WGS) entry which is preliminary data.</text>
</comment>
<keyword evidence="5" id="KW-1185">Reference proteome</keyword>
<evidence type="ECO:0000256" key="2">
    <source>
        <dbReference type="SAM" id="Phobius"/>
    </source>
</evidence>
<dbReference type="SUPFAM" id="SSF53448">
    <property type="entry name" value="Nucleotide-diphospho-sugar transferases"/>
    <property type="match status" value="1"/>
</dbReference>
<dbReference type="PANTHER" id="PTHR32385">
    <property type="entry name" value="MANNOSYL PHOSPHORYLINOSITOL CERAMIDE SYNTHASE"/>
    <property type="match status" value="1"/>
</dbReference>
<dbReference type="GO" id="GO:0016020">
    <property type="term" value="C:membrane"/>
    <property type="evidence" value="ECO:0007669"/>
    <property type="project" value="GOC"/>
</dbReference>
<dbReference type="InterPro" id="IPR007577">
    <property type="entry name" value="GlycoTrfase_DXD_sugar-bd_CS"/>
</dbReference>